<dbReference type="InterPro" id="IPR036388">
    <property type="entry name" value="WH-like_DNA-bd_sf"/>
</dbReference>
<protein>
    <submittedName>
        <fullName evidence="5">Uncharacterized protein</fullName>
    </submittedName>
</protein>
<sequence>METRQLAYFLAACQQQNHMLAAEELGIAPSTLSQNITDLEQELGLELFRLGQAGFYPTMEARALYQDFEHALRAIETASAYARRNGELHEIRVVSSLKFALGRLSKSAGLAARSLVRIHPEIFFDIEFALHDSGAGGHPSVADASADIVIEYGRANAREKGEVIATDAWFAVTGLRLPQYWRTNDLLDVLKRVPLALPRLPEEAITAATAFCRDRGLPLPLRLDEDIGGLPQLARSGDPFCLLVPQSILSSRLKQLRLSLIPLPKDLSTPIVARISCSHPAARDFVIRMRSVLARKEINNIYSPSVSLKQARYFQSLYEHGNMTLAARSLNVAQPALSFQLKNLERSVGTRLFERRRDGLSSNSVADRFAAVLQKADHHIDAAIRKANELTASQRHRITLGIVPLAERRGVLVEALKAAIAEWTALHDGVDLRIWEAPTETLHKWVNSGTVNLALVETVMPHSSRIDLNSRDPLGVVTTGDTLLLPPGVVAFARLAELPMLLPSREFGIRRLLDEAAGKAGIRLRVQAEVNSLMMAMAMIGDGDCATVMPYATVRKAVSDGEVQFHKLVDPEVWRKLCVIFPAERSLTEIERSFVRVFRRQLALHAGDRAVVQ</sequence>
<keyword evidence="3" id="KW-0238">DNA-binding</keyword>
<gene>
    <name evidence="5" type="ORF">CAK95_01165</name>
</gene>
<dbReference type="InterPro" id="IPR036390">
    <property type="entry name" value="WH_DNA-bd_sf"/>
</dbReference>
<accession>A0A1W6ZM49</accession>
<evidence type="ECO:0000256" key="1">
    <source>
        <dbReference type="ARBA" id="ARBA00009437"/>
    </source>
</evidence>
<dbReference type="Pfam" id="PF00126">
    <property type="entry name" value="HTH_1"/>
    <property type="match status" value="2"/>
</dbReference>
<dbReference type="InterPro" id="IPR000847">
    <property type="entry name" value="LysR_HTH_N"/>
</dbReference>
<comment type="similarity">
    <text evidence="1">Belongs to the LysR transcriptional regulatory family.</text>
</comment>
<evidence type="ECO:0000256" key="3">
    <source>
        <dbReference type="ARBA" id="ARBA00023125"/>
    </source>
</evidence>
<dbReference type="KEGG" id="psin:CAK95_01165"/>
<dbReference type="Gene3D" id="1.10.10.10">
    <property type="entry name" value="Winged helix-like DNA-binding domain superfamily/Winged helix DNA-binding domain"/>
    <property type="match status" value="2"/>
</dbReference>
<evidence type="ECO:0000256" key="4">
    <source>
        <dbReference type="ARBA" id="ARBA00023163"/>
    </source>
</evidence>
<dbReference type="SUPFAM" id="SSF53850">
    <property type="entry name" value="Periplasmic binding protein-like II"/>
    <property type="match status" value="1"/>
</dbReference>
<proteinExistence type="inferred from homology"/>
<evidence type="ECO:0000313" key="6">
    <source>
        <dbReference type="Proteomes" id="UP000194137"/>
    </source>
</evidence>
<keyword evidence="2" id="KW-0805">Transcription regulation</keyword>
<dbReference type="OrthoDB" id="9791253at2"/>
<dbReference type="InterPro" id="IPR050950">
    <property type="entry name" value="HTH-type_LysR_regulators"/>
</dbReference>
<dbReference type="PANTHER" id="PTHR30419:SF8">
    <property type="entry name" value="NITROGEN ASSIMILATION TRANSCRIPTIONAL ACTIVATOR-RELATED"/>
    <property type="match status" value="1"/>
</dbReference>
<dbReference type="Gene3D" id="3.40.190.290">
    <property type="match status" value="1"/>
</dbReference>
<name>A0A1W6ZM49_9HYPH</name>
<dbReference type="RefSeq" id="WP_086086165.1">
    <property type="nucleotide sequence ID" value="NZ_CP021112.1"/>
</dbReference>
<keyword evidence="6" id="KW-1185">Reference proteome</keyword>
<dbReference type="PROSITE" id="PS50931">
    <property type="entry name" value="HTH_LYSR"/>
    <property type="match status" value="2"/>
</dbReference>
<dbReference type="AlphaFoldDB" id="A0A1W6ZM49"/>
<dbReference type="Proteomes" id="UP000194137">
    <property type="component" value="Chromosome"/>
</dbReference>
<dbReference type="InterPro" id="IPR005119">
    <property type="entry name" value="LysR_subst-bd"/>
</dbReference>
<evidence type="ECO:0000256" key="2">
    <source>
        <dbReference type="ARBA" id="ARBA00023015"/>
    </source>
</evidence>
<reference evidence="5 6" key="1">
    <citation type="submission" date="2017-05" db="EMBL/GenBank/DDBJ databases">
        <title>Full genome sequence of Pseudorhodoplanes sinuspersici.</title>
        <authorList>
            <person name="Dastgheib S.M.M."/>
            <person name="Shavandi M."/>
            <person name="Tirandaz H."/>
        </authorList>
    </citation>
    <scope>NUCLEOTIDE SEQUENCE [LARGE SCALE GENOMIC DNA]</scope>
    <source>
        <strain evidence="5 6">RIPI110</strain>
    </source>
</reference>
<dbReference type="STRING" id="1235591.CAK95_01165"/>
<organism evidence="5 6">
    <name type="scientific">Pseudorhodoplanes sinuspersici</name>
    <dbReference type="NCBI Taxonomy" id="1235591"/>
    <lineage>
        <taxon>Bacteria</taxon>
        <taxon>Pseudomonadati</taxon>
        <taxon>Pseudomonadota</taxon>
        <taxon>Alphaproteobacteria</taxon>
        <taxon>Hyphomicrobiales</taxon>
        <taxon>Pseudorhodoplanes</taxon>
    </lineage>
</organism>
<evidence type="ECO:0000313" key="5">
    <source>
        <dbReference type="EMBL" id="ARP97844.1"/>
    </source>
</evidence>
<keyword evidence="4" id="KW-0804">Transcription</keyword>
<dbReference type="GO" id="GO:0003677">
    <property type="term" value="F:DNA binding"/>
    <property type="evidence" value="ECO:0007669"/>
    <property type="project" value="UniProtKB-KW"/>
</dbReference>
<dbReference type="GO" id="GO:0005829">
    <property type="term" value="C:cytosol"/>
    <property type="evidence" value="ECO:0007669"/>
    <property type="project" value="TreeGrafter"/>
</dbReference>
<dbReference type="SUPFAM" id="SSF46785">
    <property type="entry name" value="Winged helix' DNA-binding domain"/>
    <property type="match status" value="2"/>
</dbReference>
<dbReference type="PRINTS" id="PR00039">
    <property type="entry name" value="HTHLYSR"/>
</dbReference>
<dbReference type="PANTHER" id="PTHR30419">
    <property type="entry name" value="HTH-TYPE TRANSCRIPTIONAL REGULATOR YBHD"/>
    <property type="match status" value="1"/>
</dbReference>
<dbReference type="EMBL" id="CP021112">
    <property type="protein sequence ID" value="ARP97844.1"/>
    <property type="molecule type" value="Genomic_DNA"/>
</dbReference>
<dbReference type="Pfam" id="PF03466">
    <property type="entry name" value="LysR_substrate"/>
    <property type="match status" value="1"/>
</dbReference>
<dbReference type="GO" id="GO:0003700">
    <property type="term" value="F:DNA-binding transcription factor activity"/>
    <property type="evidence" value="ECO:0007669"/>
    <property type="project" value="InterPro"/>
</dbReference>